<keyword evidence="2" id="KW-0547">Nucleotide-binding</keyword>
<feature type="domain" description="AAA+ ATPase" evidence="5">
    <location>
        <begin position="551"/>
        <end position="666"/>
    </location>
</feature>
<comment type="similarity">
    <text evidence="1">Belongs to the CbxX/CfxQ family.</text>
</comment>
<dbReference type="SUPFAM" id="SSF52540">
    <property type="entry name" value="P-loop containing nucleoside triphosphate hydrolases"/>
    <property type="match status" value="3"/>
</dbReference>
<dbReference type="EMBL" id="JWZX01002372">
    <property type="protein sequence ID" value="KOO29726.1"/>
    <property type="molecule type" value="Genomic_DNA"/>
</dbReference>
<dbReference type="InterPro" id="IPR000641">
    <property type="entry name" value="CbxX/CfxQ"/>
</dbReference>
<dbReference type="PANTHER" id="PTHR43392">
    <property type="entry name" value="AAA-TYPE ATPASE FAMILY PROTEIN / ANKYRIN REPEAT FAMILY PROTEIN"/>
    <property type="match status" value="1"/>
</dbReference>
<keyword evidence="3" id="KW-0067">ATP-binding</keyword>
<dbReference type="PANTHER" id="PTHR43392:SF2">
    <property type="entry name" value="AAA-TYPE ATPASE FAMILY PROTEIN _ ANKYRIN REPEAT FAMILY PROTEIN"/>
    <property type="match status" value="1"/>
</dbReference>
<dbReference type="Pfam" id="PF00004">
    <property type="entry name" value="AAA"/>
    <property type="match status" value="3"/>
</dbReference>
<organism evidence="6 7">
    <name type="scientific">Chrysochromulina tobinii</name>
    <dbReference type="NCBI Taxonomy" id="1460289"/>
    <lineage>
        <taxon>Eukaryota</taxon>
        <taxon>Haptista</taxon>
        <taxon>Haptophyta</taxon>
        <taxon>Prymnesiophyceae</taxon>
        <taxon>Prymnesiales</taxon>
        <taxon>Chrysochromulinaceae</taxon>
        <taxon>Chrysochromulina</taxon>
    </lineage>
</organism>
<evidence type="ECO:0000256" key="4">
    <source>
        <dbReference type="SAM" id="MobiDB-lite"/>
    </source>
</evidence>
<accession>A0A0M0JSV1</accession>
<dbReference type="CDD" id="cd00009">
    <property type="entry name" value="AAA"/>
    <property type="match status" value="2"/>
</dbReference>
<evidence type="ECO:0000313" key="7">
    <source>
        <dbReference type="Proteomes" id="UP000037460"/>
    </source>
</evidence>
<feature type="compositionally biased region" description="Basic and acidic residues" evidence="4">
    <location>
        <begin position="1"/>
        <end position="27"/>
    </location>
</feature>
<sequence>MGLPADEARRLADAQRIEKETAVQERAKAKKAAAETPAEAEEEHFAGEAKRWWGAKVEAMLVKASAEWRQAGSIAVSSTDWPTNPLARKEAEKVIAALAKSSDRASVEAAEGMLKKQLLKQWAHSKAYLAVAYTCTPNLKEYAGDAKDMIEEYMEMAEKEGARIVPAVLLAVARLCSEAKDDEFKAACLRRCYVHETQALLTADEQRIASSPVGAKLKPPLMPPATSNGETPMARWKRLKAEPGAKPSPSLDKLMEMIGLKSVKEEALELYTRVLREQGLAADRRQPFAHNFAFLGNPGTGKTSVAKLFGKILKETGAREKDVFVVSKGEELARDGADKAAKLISSAMGGVLFIDEAYALEPLTNTEGKAVAMQLLDVAEDRRNDLTIIIAGYKEDIETKLFGFNSGFSSRFSCQITFEDYTEPELAEIFQSKCKEMKVPPEKHVVEVAARRLARGRGAKGFGNARAVRILFDKARSRALVRDAALTSLKVIDVIGPRPDRDNVPDLGRALDELQEMIGLDSVKQSIERIVTLAQTNYDKELKGSPPFLIPLNRVFLGNPGTGKTTVAKIYGRILKGLDYLSDGKVELKQPSDLVGEHVGSTAQRTSALIGRCMGKVLLIDEAYALNNNTYGHEAIDALVGLVHGAPGEDIAVVLIGYEKQMKKMFREVNNGLTRRFGLDDAFRFEDFSDKDLDRIILKEAGGLRIKMDPVRIKVIKALAGQRARPNFGNAGAVVAMVARAKERMNSRDTASQELTLSDFGLDRVDGDGLAALKGLCKIEEIRKMLGQLKATLEQCDRDGKDRSEYLRSYLFLGGPGTGKTTVARAMAQILNELGVLGTDKIVICSALDLQGSYEGQTKDKVNEKMLEAQGGVLFIDEAYTLGGGTGSGAFSQEAVDQLVKLMTDPEHLKKTVVILAGYKDPMEQMMRHANPGLRSRFEGRIEFPDWSADDCVASIRQKCEGENIRLRSDAEQRLLHSLREIEKRPGWANARDSVTTYRLLYEARAQRSKAEAEACFTVEDVAAAMASLKAQRPPGESVRDANGFVKETVAAKAEHQRVQEQYKKEALVREKIRQKALCPAGFDWHRERGGWRCNGGSHFISNDQLPTV</sequence>
<dbReference type="InterPro" id="IPR003593">
    <property type="entry name" value="AAA+_ATPase"/>
</dbReference>
<dbReference type="OrthoDB" id="2423195at2759"/>
<dbReference type="InterPro" id="IPR050773">
    <property type="entry name" value="CbxX/CfxQ_RuBisCO_ESX"/>
</dbReference>
<dbReference type="Gene3D" id="3.40.50.300">
    <property type="entry name" value="P-loop containing nucleotide triphosphate hydrolases"/>
    <property type="match status" value="3"/>
</dbReference>
<feature type="region of interest" description="Disordered" evidence="4">
    <location>
        <begin position="1"/>
        <end position="45"/>
    </location>
</feature>
<name>A0A0M0JSV1_9EUKA</name>
<keyword evidence="7" id="KW-1185">Reference proteome</keyword>
<feature type="domain" description="AAA+ ATPase" evidence="5">
    <location>
        <begin position="288"/>
        <end position="422"/>
    </location>
</feature>
<feature type="domain" description="AAA+ ATPase" evidence="5">
    <location>
        <begin position="806"/>
        <end position="943"/>
    </location>
</feature>
<gene>
    <name evidence="6" type="ORF">Ctob_013370</name>
</gene>
<dbReference type="GO" id="GO:0005524">
    <property type="term" value="F:ATP binding"/>
    <property type="evidence" value="ECO:0007669"/>
    <property type="project" value="UniProtKB-KW"/>
</dbReference>
<dbReference type="InterPro" id="IPR027417">
    <property type="entry name" value="P-loop_NTPase"/>
</dbReference>
<evidence type="ECO:0000256" key="2">
    <source>
        <dbReference type="ARBA" id="ARBA00022741"/>
    </source>
</evidence>
<dbReference type="Gene3D" id="1.10.8.60">
    <property type="match status" value="1"/>
</dbReference>
<evidence type="ECO:0000313" key="6">
    <source>
        <dbReference type="EMBL" id="KOO29726.1"/>
    </source>
</evidence>
<dbReference type="SMART" id="SM00382">
    <property type="entry name" value="AAA"/>
    <property type="match status" value="3"/>
</dbReference>
<dbReference type="FunFam" id="3.40.50.300:FF:000216">
    <property type="entry name" value="Type VII secretion ATPase EccA"/>
    <property type="match status" value="2"/>
</dbReference>
<evidence type="ECO:0000256" key="3">
    <source>
        <dbReference type="ARBA" id="ARBA00022840"/>
    </source>
</evidence>
<evidence type="ECO:0000259" key="5">
    <source>
        <dbReference type="SMART" id="SM00382"/>
    </source>
</evidence>
<comment type="caution">
    <text evidence="6">The sequence shown here is derived from an EMBL/GenBank/DDBJ whole genome shotgun (WGS) entry which is preliminary data.</text>
</comment>
<proteinExistence type="inferred from homology"/>
<dbReference type="Proteomes" id="UP000037460">
    <property type="component" value="Unassembled WGS sequence"/>
</dbReference>
<evidence type="ECO:0000256" key="1">
    <source>
        <dbReference type="ARBA" id="ARBA00010378"/>
    </source>
</evidence>
<dbReference type="InterPro" id="IPR003959">
    <property type="entry name" value="ATPase_AAA_core"/>
</dbReference>
<dbReference type="AlphaFoldDB" id="A0A0M0JSV1"/>
<dbReference type="GO" id="GO:0016887">
    <property type="term" value="F:ATP hydrolysis activity"/>
    <property type="evidence" value="ECO:0007669"/>
    <property type="project" value="InterPro"/>
</dbReference>
<reference evidence="7" key="1">
    <citation type="journal article" date="2015" name="PLoS Genet.">
        <title>Genome Sequence and Transcriptome Analyses of Chrysochromulina tobin: Metabolic Tools for Enhanced Algal Fitness in the Prominent Order Prymnesiales (Haptophyceae).</title>
        <authorList>
            <person name="Hovde B.T."/>
            <person name="Deodato C.R."/>
            <person name="Hunsperger H.M."/>
            <person name="Ryken S.A."/>
            <person name="Yost W."/>
            <person name="Jha R.K."/>
            <person name="Patterson J."/>
            <person name="Monnat R.J. Jr."/>
            <person name="Barlow S.B."/>
            <person name="Starkenburg S.R."/>
            <person name="Cattolico R.A."/>
        </authorList>
    </citation>
    <scope>NUCLEOTIDE SEQUENCE</scope>
    <source>
        <strain evidence="7">CCMP291</strain>
    </source>
</reference>
<protein>
    <submittedName>
        <fullName evidence="6">Nfx1-type zinc finger-containing protein 1</fullName>
    </submittedName>
</protein>
<dbReference type="PRINTS" id="PR00819">
    <property type="entry name" value="CBXCFQXSUPER"/>
</dbReference>